<evidence type="ECO:0000313" key="1">
    <source>
        <dbReference type="EMBL" id="AMM53429.1"/>
    </source>
</evidence>
<dbReference type="RefSeq" id="WP_068320569.1">
    <property type="nucleotide sequence ID" value="NZ_CP010835.1"/>
</dbReference>
<dbReference type="GeneID" id="28490605"/>
<dbReference type="KEGG" id="pyc:TQ32_02190"/>
<dbReference type="AlphaFoldDB" id="A0A127B9G4"/>
<name>A0A127B9G4_9EURY</name>
<accession>A0A127B9G4</accession>
<dbReference type="OrthoDB" id="89477at2157"/>
<organism evidence="1 2">
    <name type="scientific">Pyrococcus kukulkanii</name>
    <dbReference type="NCBI Taxonomy" id="1609559"/>
    <lineage>
        <taxon>Archaea</taxon>
        <taxon>Methanobacteriati</taxon>
        <taxon>Methanobacteriota</taxon>
        <taxon>Thermococci</taxon>
        <taxon>Thermococcales</taxon>
        <taxon>Thermococcaceae</taxon>
        <taxon>Pyrococcus</taxon>
    </lineage>
</organism>
<protein>
    <submittedName>
        <fullName evidence="1">Uncharacterized protein</fullName>
    </submittedName>
</protein>
<reference evidence="1 2" key="2">
    <citation type="journal article" date="2016" name="Int. J. Syst. Evol. Microbiol.">
        <title>Pyrococcus kukulkanii sp. nov., a hyperthermophilic, piezophilic archaeon isolated from a deep-sea hydrothermal vent.</title>
        <authorList>
            <person name="Callac N."/>
            <person name="Oger P."/>
            <person name="Lesongeur F."/>
            <person name="Rattray J.E."/>
            <person name="Vannier P."/>
            <person name="Michoud G."/>
            <person name="Beauverger M."/>
            <person name="Gayet N."/>
            <person name="Rouxel O."/>
            <person name="Jebbar M."/>
            <person name="Godfroy A."/>
        </authorList>
    </citation>
    <scope>NUCLEOTIDE SEQUENCE [LARGE SCALE GENOMIC DNA]</scope>
    <source>
        <strain evidence="1 2">NCB100</strain>
    </source>
</reference>
<dbReference type="STRING" id="1609559.TQ32_02190"/>
<reference evidence="2" key="1">
    <citation type="submission" date="2015-02" db="EMBL/GenBank/DDBJ databases">
        <title>Pyrococcus kukulkanii sp. nov., a novel hyperthermophilic archaeon isolated from a deep-sea hydrothermal vent at the Guaymas Basin.</title>
        <authorList>
            <person name="Oger P.M."/>
            <person name="Callac N."/>
            <person name="Jebbar M."/>
            <person name="Godfroy A."/>
        </authorList>
    </citation>
    <scope>NUCLEOTIDE SEQUENCE [LARGE SCALE GENOMIC DNA]</scope>
    <source>
        <strain evidence="2">NCB100</strain>
    </source>
</reference>
<sequence length="95" mass="10654">MLVAKPCTSMGGVLVQLYLWKEIKLDISKLANEMKAKGYKVKTLIPGIMVVAEFEGYEVSVYPSGKIIIKELRDEKKAEEIARKIYEMAGVSVED</sequence>
<evidence type="ECO:0000313" key="2">
    <source>
        <dbReference type="Proteomes" id="UP000070587"/>
    </source>
</evidence>
<dbReference type="Proteomes" id="UP000070587">
    <property type="component" value="Chromosome"/>
</dbReference>
<proteinExistence type="predicted"/>
<gene>
    <name evidence="1" type="ORF">TQ32_02190</name>
</gene>
<dbReference type="PATRIC" id="fig|1609559.3.peg.444"/>
<dbReference type="EMBL" id="CP010835">
    <property type="protein sequence ID" value="AMM53429.1"/>
    <property type="molecule type" value="Genomic_DNA"/>
</dbReference>